<dbReference type="RefSeq" id="WP_106092886.1">
    <property type="nucleotide sequence ID" value="NZ_PVNL01000118.1"/>
</dbReference>
<feature type="coiled-coil region" evidence="1">
    <location>
        <begin position="396"/>
        <end position="423"/>
    </location>
</feature>
<feature type="transmembrane region" description="Helical" evidence="3">
    <location>
        <begin position="112"/>
        <end position="130"/>
    </location>
</feature>
<feature type="region of interest" description="Disordered" evidence="2">
    <location>
        <begin position="1"/>
        <end position="21"/>
    </location>
</feature>
<dbReference type="SUPFAM" id="SSF88659">
    <property type="entry name" value="Sigma3 and sigma4 domains of RNA polymerase sigma factors"/>
    <property type="match status" value="1"/>
</dbReference>
<organism evidence="4 5">
    <name type="scientific">Enhygromyxa salina</name>
    <dbReference type="NCBI Taxonomy" id="215803"/>
    <lineage>
        <taxon>Bacteria</taxon>
        <taxon>Pseudomonadati</taxon>
        <taxon>Myxococcota</taxon>
        <taxon>Polyangia</taxon>
        <taxon>Nannocystales</taxon>
        <taxon>Nannocystaceae</taxon>
        <taxon>Enhygromyxa</taxon>
    </lineage>
</organism>
<evidence type="ECO:0008006" key="6">
    <source>
        <dbReference type="Google" id="ProtNLM"/>
    </source>
</evidence>
<comment type="caution">
    <text evidence="4">The sequence shown here is derived from an EMBL/GenBank/DDBJ whole genome shotgun (WGS) entry which is preliminary data.</text>
</comment>
<proteinExistence type="predicted"/>
<feature type="transmembrane region" description="Helical" evidence="3">
    <location>
        <begin position="142"/>
        <end position="161"/>
    </location>
</feature>
<evidence type="ECO:0000313" key="4">
    <source>
        <dbReference type="EMBL" id="PRQ00534.1"/>
    </source>
</evidence>
<accession>A0A2S9Y613</accession>
<feature type="region of interest" description="Disordered" evidence="2">
    <location>
        <begin position="235"/>
        <end position="263"/>
    </location>
</feature>
<keyword evidence="3" id="KW-0472">Membrane</keyword>
<keyword evidence="1" id="KW-0175">Coiled coil</keyword>
<evidence type="ECO:0000313" key="5">
    <source>
        <dbReference type="Proteomes" id="UP000238823"/>
    </source>
</evidence>
<evidence type="ECO:0000256" key="3">
    <source>
        <dbReference type="SAM" id="Phobius"/>
    </source>
</evidence>
<feature type="transmembrane region" description="Helical" evidence="3">
    <location>
        <begin position="33"/>
        <end position="55"/>
    </location>
</feature>
<dbReference type="EMBL" id="PVNL01000118">
    <property type="protein sequence ID" value="PRQ00534.1"/>
    <property type="molecule type" value="Genomic_DNA"/>
</dbReference>
<feature type="transmembrane region" description="Helical" evidence="3">
    <location>
        <begin position="182"/>
        <end position="206"/>
    </location>
</feature>
<protein>
    <recommendedName>
        <fullName evidence="6">Sigma-70 family RNA polymerase sigma factor</fullName>
    </recommendedName>
</protein>
<dbReference type="InterPro" id="IPR013324">
    <property type="entry name" value="RNA_pol_sigma_r3/r4-like"/>
</dbReference>
<name>A0A2S9Y613_9BACT</name>
<sequence>MYPPPEPTHIDHSLVPAPPEPEPSPGLRLSMSLLWLLFGLPASALLFLGIPGLFARIGVDRLEHAEVPIEVWSELEPWIALAVLMAVVNARSAFAHRRQLPSDEQRQFRRRAWFVLGGINFVAWRGLLALELVPRTELNPLLHYFALSGLMVWGSASLAWISGRALSFVFAPVERYAMRTPALRGGLVTAGPLSLVAVVAVTGTALELDADELGDDLRVLVADNFEDEWSVGEDGPEVIRGALGPGSTGTSAGSNRPPPPDPPDDWFSRCIEILYRGPPQPPLYQRGVTLAQSYTFIDAESAAADAALSVCTRQKPPRELSSYYTKVVINEARDQYRKQRRFGQCRVPSHEHIGLPPGEAPEDCLLDKLCQLSTERPQDYEVLVLELTGHDDREIARHLGIKRDAAKKRRQRAERRMREYALECIE</sequence>
<evidence type="ECO:0000256" key="2">
    <source>
        <dbReference type="SAM" id="MobiDB-lite"/>
    </source>
</evidence>
<keyword evidence="3" id="KW-1133">Transmembrane helix</keyword>
<reference evidence="4 5" key="1">
    <citation type="submission" date="2018-03" db="EMBL/GenBank/DDBJ databases">
        <title>Draft Genome Sequences of the Obligatory Marine Myxobacteria Enhygromyxa salina SWB007.</title>
        <authorList>
            <person name="Poehlein A."/>
            <person name="Moghaddam J.A."/>
            <person name="Harms H."/>
            <person name="Alanjari M."/>
            <person name="Koenig G.M."/>
            <person name="Daniel R."/>
            <person name="Schaeberle T.F."/>
        </authorList>
    </citation>
    <scope>NUCLEOTIDE SEQUENCE [LARGE SCALE GENOMIC DNA]</scope>
    <source>
        <strain evidence="4 5">SWB007</strain>
    </source>
</reference>
<keyword evidence="3" id="KW-0812">Transmembrane</keyword>
<dbReference type="OrthoDB" id="9825710at2"/>
<dbReference type="Proteomes" id="UP000238823">
    <property type="component" value="Unassembled WGS sequence"/>
</dbReference>
<dbReference type="AlphaFoldDB" id="A0A2S9Y613"/>
<gene>
    <name evidence="4" type="ORF">ENSA7_60280</name>
</gene>
<evidence type="ECO:0000256" key="1">
    <source>
        <dbReference type="SAM" id="Coils"/>
    </source>
</evidence>